<dbReference type="Pfam" id="PF06026">
    <property type="entry name" value="Rib_5-P_isom_A"/>
    <property type="match status" value="1"/>
</dbReference>
<dbReference type="Gene3D" id="3.40.50.1360">
    <property type="match status" value="1"/>
</dbReference>
<keyword evidence="4" id="KW-1185">Reference proteome</keyword>
<evidence type="ECO:0000313" key="3">
    <source>
        <dbReference type="EMBL" id="SDX83532.1"/>
    </source>
</evidence>
<accession>A0A1H3EXJ6</accession>
<dbReference type="CDD" id="cd01398">
    <property type="entry name" value="RPI_A"/>
    <property type="match status" value="1"/>
</dbReference>
<dbReference type="SUPFAM" id="SSF75445">
    <property type="entry name" value="D-ribose-5-phosphate isomerase (RpiA), lid domain"/>
    <property type="match status" value="1"/>
</dbReference>
<protein>
    <recommendedName>
        <fullName evidence="2">Ribose 5-phosphate isomerase A</fullName>
        <ecNumber evidence="2">5.3.1.6</ecNumber>
    </recommendedName>
</protein>
<dbReference type="SUPFAM" id="SSF100950">
    <property type="entry name" value="NagB/RpiA/CoA transferase-like"/>
    <property type="match status" value="1"/>
</dbReference>
<keyword evidence="1 3" id="KW-0413">Isomerase</keyword>
<evidence type="ECO:0000256" key="2">
    <source>
        <dbReference type="NCBIfam" id="TIGR00021"/>
    </source>
</evidence>
<dbReference type="InterPro" id="IPR004788">
    <property type="entry name" value="Ribose5P_isomerase_type_A"/>
</dbReference>
<dbReference type="NCBIfam" id="TIGR00021">
    <property type="entry name" value="rpiA"/>
    <property type="match status" value="1"/>
</dbReference>
<proteinExistence type="predicted"/>
<dbReference type="EMBL" id="FNOS01000003">
    <property type="protein sequence ID" value="SDX83532.1"/>
    <property type="molecule type" value="Genomic_DNA"/>
</dbReference>
<dbReference type="SMART" id="SM01134">
    <property type="entry name" value="DeoRC"/>
    <property type="match status" value="1"/>
</dbReference>
<name>A0A1H3EXJ6_9BACI</name>
<evidence type="ECO:0000313" key="4">
    <source>
        <dbReference type="Proteomes" id="UP000198647"/>
    </source>
</evidence>
<gene>
    <name evidence="3" type="ORF">SAMN04488081_1429</name>
</gene>
<comment type="caution">
    <text evidence="3">The sequence shown here is derived from an EMBL/GenBank/DDBJ whole genome shotgun (WGS) entry which is preliminary data.</text>
</comment>
<dbReference type="Proteomes" id="UP000198647">
    <property type="component" value="Unassembled WGS sequence"/>
</dbReference>
<dbReference type="GO" id="GO:0016853">
    <property type="term" value="F:isomerase activity"/>
    <property type="evidence" value="ECO:0007669"/>
    <property type="project" value="UniProtKB-KW"/>
</dbReference>
<dbReference type="RefSeq" id="WP_093106695.1">
    <property type="nucleotide sequence ID" value="NZ_FNOS01000003.1"/>
</dbReference>
<dbReference type="Gene3D" id="3.30.70.260">
    <property type="match status" value="1"/>
</dbReference>
<evidence type="ECO:0000256" key="1">
    <source>
        <dbReference type="ARBA" id="ARBA00023235"/>
    </source>
</evidence>
<sequence>MQWTNQLAGQLNWSGDISNREEKQRVADQVAGKVKDKDVIGIGSGSTAFLALQAIAERVNEEGLDVKGIPTSKEAEINCAVLGLATTTLIDSRPDWGFDGADEVDGDRRLIKGRGGAMLREKLVMASAEKTYILADKSKMVERLGEKFAVPIEVDARAIHLVETGLGNLSSVKRVEMRMAEKKDGPVITEGGNIILDVTFEDIPADAESTLKAMPGVVETGLFIGYPVEILTV</sequence>
<dbReference type="EC" id="5.3.1.6" evidence="2"/>
<dbReference type="PANTHER" id="PTHR11934">
    <property type="entry name" value="RIBOSE-5-PHOSPHATE ISOMERASE"/>
    <property type="match status" value="1"/>
</dbReference>
<dbReference type="PANTHER" id="PTHR11934:SF0">
    <property type="entry name" value="RIBOSE-5-PHOSPHATE ISOMERASE"/>
    <property type="match status" value="1"/>
</dbReference>
<dbReference type="InterPro" id="IPR037171">
    <property type="entry name" value="NagB/RpiA_transferase-like"/>
</dbReference>
<reference evidence="3 4" key="1">
    <citation type="submission" date="2016-10" db="EMBL/GenBank/DDBJ databases">
        <authorList>
            <person name="Varghese N."/>
            <person name="Submissions S."/>
        </authorList>
    </citation>
    <scope>NUCLEOTIDE SEQUENCE [LARGE SCALE GENOMIC DNA]</scope>
    <source>
        <strain evidence="3 4">DSM 20748</strain>
    </source>
</reference>
<organism evidence="3 4">
    <name type="scientific">Salimicrobium album</name>
    <dbReference type="NCBI Taxonomy" id="50717"/>
    <lineage>
        <taxon>Bacteria</taxon>
        <taxon>Bacillati</taxon>
        <taxon>Bacillota</taxon>
        <taxon>Bacilli</taxon>
        <taxon>Bacillales</taxon>
        <taxon>Bacillaceae</taxon>
        <taxon>Salimicrobium</taxon>
    </lineage>
</organism>